<accession>A0ABS3M0G1</accession>
<dbReference type="InterPro" id="IPR010093">
    <property type="entry name" value="SinI_DNA-bd"/>
</dbReference>
<protein>
    <submittedName>
        <fullName evidence="1">Helix-turn-helix domain-containing protein</fullName>
    </submittedName>
</protein>
<comment type="caution">
    <text evidence="1">The sequence shown here is derived from an EMBL/GenBank/DDBJ whole genome shotgun (WGS) entry which is preliminary data.</text>
</comment>
<keyword evidence="2" id="KW-1185">Reference proteome</keyword>
<dbReference type="Proteomes" id="UP000664771">
    <property type="component" value="Unassembled WGS sequence"/>
</dbReference>
<proteinExistence type="predicted"/>
<organism evidence="1 2">
    <name type="scientific">Acetobacter sacchari</name>
    <dbReference type="NCBI Taxonomy" id="2661687"/>
    <lineage>
        <taxon>Bacteria</taxon>
        <taxon>Pseudomonadati</taxon>
        <taxon>Pseudomonadota</taxon>
        <taxon>Alphaproteobacteria</taxon>
        <taxon>Acetobacterales</taxon>
        <taxon>Acetobacteraceae</taxon>
        <taxon>Acetobacter</taxon>
    </lineage>
</organism>
<evidence type="ECO:0000313" key="2">
    <source>
        <dbReference type="Proteomes" id="UP000664771"/>
    </source>
</evidence>
<gene>
    <name evidence="1" type="ORF">J2D73_17920</name>
</gene>
<dbReference type="NCBIfam" id="TIGR01764">
    <property type="entry name" value="excise"/>
    <property type="match status" value="1"/>
</dbReference>
<name>A0ABS3M0G1_9PROT</name>
<reference evidence="1 2" key="1">
    <citation type="submission" date="2021-03" db="EMBL/GenBank/DDBJ databases">
        <title>The complete genome sequence of Acetobacter sacchari TBRC 11175.</title>
        <authorList>
            <person name="Charoenyingcharoen P."/>
            <person name="Yukphan P."/>
        </authorList>
    </citation>
    <scope>NUCLEOTIDE SEQUENCE [LARGE SCALE GENOMIC DNA]</scope>
    <source>
        <strain evidence="1 2">TBRC 11175</strain>
    </source>
</reference>
<evidence type="ECO:0000313" key="1">
    <source>
        <dbReference type="EMBL" id="MBO1361663.1"/>
    </source>
</evidence>
<sequence length="66" mass="7551">MIEVSSNDIFKKYCSVKQFCEIFGIGRTSCYKLLAEGKISAVKFGDRTLIEIAQAEKYFKNLPLYC</sequence>
<dbReference type="EMBL" id="JAFVMF010000027">
    <property type="protein sequence ID" value="MBO1361663.1"/>
    <property type="molecule type" value="Genomic_DNA"/>
</dbReference>